<proteinExistence type="predicted"/>
<accession>A0A6J4K4T2</accession>
<gene>
    <name evidence="1" type="ORF">AVDCRST_MAG26-4425</name>
</gene>
<dbReference type="AlphaFoldDB" id="A0A6J4K4T2"/>
<name>A0A6J4K4T2_9CHLR</name>
<dbReference type="Pfam" id="PF13489">
    <property type="entry name" value="Methyltransf_23"/>
    <property type="match status" value="1"/>
</dbReference>
<dbReference type="InterPro" id="IPR029063">
    <property type="entry name" value="SAM-dependent_MTases_sf"/>
</dbReference>
<dbReference type="EMBL" id="CADCTK010001050">
    <property type="protein sequence ID" value="CAA9295622.1"/>
    <property type="molecule type" value="Genomic_DNA"/>
</dbReference>
<organism evidence="1">
    <name type="scientific">uncultured Chloroflexia bacterium</name>
    <dbReference type="NCBI Taxonomy" id="1672391"/>
    <lineage>
        <taxon>Bacteria</taxon>
        <taxon>Bacillati</taxon>
        <taxon>Chloroflexota</taxon>
        <taxon>Chloroflexia</taxon>
        <taxon>environmental samples</taxon>
    </lineage>
</organism>
<sequence length="234" mass="26550">MTHRATDLFRVQSLRWRQRLRRLRRPALLGTLRRTAPLSSRWGYDRGTPVDRFYIERFLEQHRNDIRGRVLEIKDSSYTDRFGTQVEARDVLDVDAANPSSTIVADLAAADIVPSDHFDCFVCTQTLGMIYDVRAAVGHAHRILRPGGVLLATLPALSRLDRRLPDYWRFTPASCNLLFGEVFGAANVAVESHGNVLAAIASMSGMAREELSLREMETRDERYPLVVTVRAVKR</sequence>
<dbReference type="Gene3D" id="3.40.50.150">
    <property type="entry name" value="Vaccinia Virus protein VP39"/>
    <property type="match status" value="1"/>
</dbReference>
<evidence type="ECO:0008006" key="2">
    <source>
        <dbReference type="Google" id="ProtNLM"/>
    </source>
</evidence>
<reference evidence="1" key="1">
    <citation type="submission" date="2020-02" db="EMBL/GenBank/DDBJ databases">
        <authorList>
            <person name="Meier V. D."/>
        </authorList>
    </citation>
    <scope>NUCLEOTIDE SEQUENCE</scope>
    <source>
        <strain evidence="1">AVDCRST_MAG26</strain>
    </source>
</reference>
<dbReference type="SUPFAM" id="SSF53335">
    <property type="entry name" value="S-adenosyl-L-methionine-dependent methyltransferases"/>
    <property type="match status" value="1"/>
</dbReference>
<evidence type="ECO:0000313" key="1">
    <source>
        <dbReference type="EMBL" id="CAA9295622.1"/>
    </source>
</evidence>
<protein>
    <recommendedName>
        <fullName evidence="2">Methyltransferase type 11 domain-containing protein</fullName>
    </recommendedName>
</protein>